<evidence type="ECO:0000313" key="2">
    <source>
        <dbReference type="Proteomes" id="UP000617041"/>
    </source>
</evidence>
<dbReference type="AlphaFoldDB" id="A0A934Q2A5"/>
<dbReference type="RefSeq" id="WP_200788754.1">
    <property type="nucleotide sequence ID" value="NZ_JAEDAO010000001.1"/>
</dbReference>
<dbReference type="EMBL" id="JAEDAO010000001">
    <property type="protein sequence ID" value="MBK0393808.1"/>
    <property type="molecule type" value="Genomic_DNA"/>
</dbReference>
<comment type="caution">
    <text evidence="1">The sequence shown here is derived from an EMBL/GenBank/DDBJ whole genome shotgun (WGS) entry which is preliminary data.</text>
</comment>
<name>A0A934Q2A5_9BURK</name>
<organism evidence="1 2">
    <name type="scientific">Ramlibacter algicola</name>
    <dbReference type="NCBI Taxonomy" id="2795217"/>
    <lineage>
        <taxon>Bacteria</taxon>
        <taxon>Pseudomonadati</taxon>
        <taxon>Pseudomonadota</taxon>
        <taxon>Betaproteobacteria</taxon>
        <taxon>Burkholderiales</taxon>
        <taxon>Comamonadaceae</taxon>
        <taxon>Ramlibacter</taxon>
    </lineage>
</organism>
<gene>
    <name evidence="1" type="ORF">I8E28_14510</name>
</gene>
<dbReference type="Gene3D" id="3.40.50.450">
    <property type="match status" value="1"/>
</dbReference>
<protein>
    <submittedName>
        <fullName evidence="1">Uncharacterized protein</fullName>
    </submittedName>
</protein>
<dbReference type="NCBIfam" id="NF047389">
    <property type="entry name" value="ATPase_Sll1717"/>
    <property type="match status" value="1"/>
</dbReference>
<dbReference type="InterPro" id="IPR059206">
    <property type="entry name" value="Sll1717-like"/>
</dbReference>
<dbReference type="SUPFAM" id="SSF52309">
    <property type="entry name" value="N-(deoxy)ribosyltransferase-like"/>
    <property type="match status" value="1"/>
</dbReference>
<evidence type="ECO:0000313" key="1">
    <source>
        <dbReference type="EMBL" id="MBK0393808.1"/>
    </source>
</evidence>
<accession>A0A934Q2A5</accession>
<keyword evidence="2" id="KW-1185">Reference proteome</keyword>
<proteinExistence type="predicted"/>
<sequence>MRKFFFAYTGRPVQIGDVIVAASARLRSASLKVTPWQELEVAGNFIRNQVLNSIEDSDLFIADISIANFNVSFEIGYAIGCGKPILLVKNRAIDEGPLKLQEIGLFDTIGFTEYENAETLQKTIQANSEVARPLLIAPALNLSAPIYAIEPKHKTDYIIGIRSRLERARMSTRTFDPQERPRLSSWEAIEQVAQSYGVLVPLLSRTLADHSLHNMRAAFVAGLASGMKKPLAILQDAIEQPVPLDYRDIVQPCPNSDELRKAVAAFVSNVMAAIQATRQKEPSHTKNFLASLSLGANAAENEASALTEYYLPIDAFNQALRGEAHVVVGRKGSGKSALFFQLIEVLAKRKNDIVIDLKPETSQLIKLKQAVLSSLTEGAREHTIMAFWEYVLLVEIAAHVLSTDRDRHLRDHHLFEPYRELEALISEAGISLAGSFADRVASLVNRLVDAYNPRLEGKVDVTLSEEEVTETIYRSAVGKLAAKILEYLQHKEEVWVLFDNLDKGWSTDGLDKTDLTIVRCLVDACRKLQQRLSRQQVHAHSILFLRNDVYELLVRSTSDKGKEAAVKVDWTDADLLRELLRLRIVAAGKLNENSSFDEVWSRIAVSHYRGEETSQYLIERCLMRPRFLIDLVSYCKSSACNLGHERIQESDLEKGLKNYSNDLISDLQYEMHDIDPQAENVIYSFIGYPSLFGESDLLGALNDAGIAEASRERVIEMLLWYGFLGILQDADKSTYIYDVNYEMKILAGVRRRKGADIQYCINPAFVPALGIQTKNPSRSLF</sequence>
<reference evidence="1" key="1">
    <citation type="submission" date="2020-12" db="EMBL/GenBank/DDBJ databases">
        <title>Ramlibacter sp. nov., isolated from a freshwater alga, Cryptomonas.</title>
        <authorList>
            <person name="Kim H.M."/>
            <person name="Jeon C.O."/>
        </authorList>
    </citation>
    <scope>NUCLEOTIDE SEQUENCE</scope>
    <source>
        <strain evidence="1">CrO1</strain>
    </source>
</reference>
<dbReference type="Proteomes" id="UP000617041">
    <property type="component" value="Unassembled WGS sequence"/>
</dbReference>